<name>A0ABS2AJW1_9ACTN</name>
<reference evidence="5 6" key="1">
    <citation type="submission" date="2021-01" db="EMBL/GenBank/DDBJ databases">
        <title>Actinoplanes sp. nov. LDG1-06 isolated from lichen.</title>
        <authorList>
            <person name="Saeng-In P."/>
            <person name="Phongsopitanun W."/>
            <person name="Kanchanasin P."/>
            <person name="Yuki M."/>
            <person name="Kudo T."/>
            <person name="Ohkuma M."/>
            <person name="Tanasupawat S."/>
        </authorList>
    </citation>
    <scope>NUCLEOTIDE SEQUENCE [LARGE SCALE GENOMIC DNA]</scope>
    <source>
        <strain evidence="5 6">LDG1-06</strain>
    </source>
</reference>
<dbReference type="PROSITE" id="PS01124">
    <property type="entry name" value="HTH_ARAC_FAMILY_2"/>
    <property type="match status" value="1"/>
</dbReference>
<dbReference type="InterPro" id="IPR050204">
    <property type="entry name" value="AraC_XylS_family_regulators"/>
</dbReference>
<dbReference type="PANTHER" id="PTHR46796">
    <property type="entry name" value="HTH-TYPE TRANSCRIPTIONAL ACTIVATOR RHAS-RELATED"/>
    <property type="match status" value="1"/>
</dbReference>
<dbReference type="EMBL" id="JAENHP010000013">
    <property type="protein sequence ID" value="MBM2620107.1"/>
    <property type="molecule type" value="Genomic_DNA"/>
</dbReference>
<gene>
    <name evidence="5" type="ORF">JIG36_31795</name>
</gene>
<dbReference type="SUPFAM" id="SSF46689">
    <property type="entry name" value="Homeodomain-like"/>
    <property type="match status" value="2"/>
</dbReference>
<evidence type="ECO:0000256" key="2">
    <source>
        <dbReference type="ARBA" id="ARBA00023125"/>
    </source>
</evidence>
<accession>A0ABS2AJW1</accession>
<keyword evidence="2" id="KW-0238">DNA-binding</keyword>
<dbReference type="PROSITE" id="PS00041">
    <property type="entry name" value="HTH_ARAC_FAMILY_1"/>
    <property type="match status" value="1"/>
</dbReference>
<feature type="domain" description="HTH araC/xylS-type" evidence="4">
    <location>
        <begin position="10"/>
        <end position="108"/>
    </location>
</feature>
<keyword evidence="1" id="KW-0805">Transcription regulation</keyword>
<evidence type="ECO:0000256" key="3">
    <source>
        <dbReference type="ARBA" id="ARBA00023163"/>
    </source>
</evidence>
<keyword evidence="3" id="KW-0804">Transcription</keyword>
<protein>
    <submittedName>
        <fullName evidence="5">Helix-turn-helix transcriptional regulator</fullName>
    </submittedName>
</protein>
<proteinExistence type="predicted"/>
<dbReference type="PRINTS" id="PR00032">
    <property type="entry name" value="HTHARAC"/>
</dbReference>
<dbReference type="InterPro" id="IPR020449">
    <property type="entry name" value="Tscrpt_reg_AraC-type_HTH"/>
</dbReference>
<dbReference type="SMART" id="SM00342">
    <property type="entry name" value="HTH_ARAC"/>
    <property type="match status" value="1"/>
</dbReference>
<evidence type="ECO:0000313" key="6">
    <source>
        <dbReference type="Proteomes" id="UP000632138"/>
    </source>
</evidence>
<dbReference type="InterPro" id="IPR009057">
    <property type="entry name" value="Homeodomain-like_sf"/>
</dbReference>
<dbReference type="RefSeq" id="WP_203380092.1">
    <property type="nucleotide sequence ID" value="NZ_JAENHP010000013.1"/>
</dbReference>
<organism evidence="5 6">
    <name type="scientific">Paractinoplanes ovalisporus</name>
    <dbReference type="NCBI Taxonomy" id="2810368"/>
    <lineage>
        <taxon>Bacteria</taxon>
        <taxon>Bacillati</taxon>
        <taxon>Actinomycetota</taxon>
        <taxon>Actinomycetes</taxon>
        <taxon>Micromonosporales</taxon>
        <taxon>Micromonosporaceae</taxon>
        <taxon>Paractinoplanes</taxon>
    </lineage>
</organism>
<sequence>MSDPLENAVGRALRMMRENIGEPLTVDDMARAAMFSKFHFTRVFQRVTGVSPGRFLSALRLQAAKDLLLATDMNVADISVHVGYNSVGTFSSRFTRSVGLPPTEYRRTRGVGHAVKVEEPVEPASGVVTGTLRVAGPAEVDVAFLGLFSSWVPEGRPVSCAVQRGTGRFLLDKVPDGVWHLLVQAVATPAEEDDPAARRILVGSAGPIVIRDGRTTHASLSLRPARLFDPPRLLALPDPRTVPPVRRIRERVLAGRAA</sequence>
<dbReference type="Proteomes" id="UP000632138">
    <property type="component" value="Unassembled WGS sequence"/>
</dbReference>
<dbReference type="Gene3D" id="1.10.10.60">
    <property type="entry name" value="Homeodomain-like"/>
    <property type="match status" value="2"/>
</dbReference>
<dbReference type="Pfam" id="PF12833">
    <property type="entry name" value="HTH_18"/>
    <property type="match status" value="1"/>
</dbReference>
<evidence type="ECO:0000313" key="5">
    <source>
        <dbReference type="EMBL" id="MBM2620107.1"/>
    </source>
</evidence>
<dbReference type="InterPro" id="IPR018062">
    <property type="entry name" value="HTH_AraC-typ_CS"/>
</dbReference>
<keyword evidence="6" id="KW-1185">Reference proteome</keyword>
<evidence type="ECO:0000256" key="1">
    <source>
        <dbReference type="ARBA" id="ARBA00023015"/>
    </source>
</evidence>
<comment type="caution">
    <text evidence="5">The sequence shown here is derived from an EMBL/GenBank/DDBJ whole genome shotgun (WGS) entry which is preliminary data.</text>
</comment>
<dbReference type="InterPro" id="IPR018060">
    <property type="entry name" value="HTH_AraC"/>
</dbReference>
<evidence type="ECO:0000259" key="4">
    <source>
        <dbReference type="PROSITE" id="PS01124"/>
    </source>
</evidence>